<dbReference type="PANTHER" id="PTHR43420">
    <property type="entry name" value="ACETYLTRANSFERASE"/>
    <property type="match status" value="1"/>
</dbReference>
<feature type="region of interest" description="Disordered" evidence="3">
    <location>
        <begin position="1"/>
        <end position="22"/>
    </location>
</feature>
<dbReference type="GO" id="GO:0016747">
    <property type="term" value="F:acyltransferase activity, transferring groups other than amino-acyl groups"/>
    <property type="evidence" value="ECO:0007669"/>
    <property type="project" value="InterPro"/>
</dbReference>
<dbReference type="PROSITE" id="PS51186">
    <property type="entry name" value="GNAT"/>
    <property type="match status" value="1"/>
</dbReference>
<keyword evidence="2" id="KW-0012">Acyltransferase</keyword>
<evidence type="ECO:0000256" key="3">
    <source>
        <dbReference type="SAM" id="MobiDB-lite"/>
    </source>
</evidence>
<dbReference type="SUPFAM" id="SSF55729">
    <property type="entry name" value="Acyl-CoA N-acyltransferases (Nat)"/>
    <property type="match status" value="1"/>
</dbReference>
<dbReference type="OrthoDB" id="529907at2"/>
<keyword evidence="6" id="KW-1185">Reference proteome</keyword>
<feature type="domain" description="N-acetyltransferase" evidence="4">
    <location>
        <begin position="13"/>
        <end position="170"/>
    </location>
</feature>
<dbReference type="InterPro" id="IPR016181">
    <property type="entry name" value="Acyl_CoA_acyltransferase"/>
</dbReference>
<dbReference type="KEGG" id="ard:AXF14_07395"/>
<dbReference type="InterPro" id="IPR000182">
    <property type="entry name" value="GNAT_dom"/>
</dbReference>
<dbReference type="Pfam" id="PF00583">
    <property type="entry name" value="Acetyltransf_1"/>
    <property type="match status" value="1"/>
</dbReference>
<sequence length="183" mass="19071">MTAPSSALGAGGPVLRPARPDDVPELARLESELFGGEAWSEPLLVDELAAASGSGADRVYVVVEEPGEDGEPLVLGYAGAWFGDGRGSADLLTIATVPAARRRGIATAMLEHLVGLVADRGCQDVLLEVRASNEGAQRLYAAHGFEGIGTRRRYYLAPVEDALVMRRVLRAPAGPGPVGAEAL</sequence>
<dbReference type="RefSeq" id="WP_067942109.1">
    <property type="nucleotide sequence ID" value="NZ_CP014228.1"/>
</dbReference>
<evidence type="ECO:0000313" key="6">
    <source>
        <dbReference type="Proteomes" id="UP000065220"/>
    </source>
</evidence>
<dbReference type="STRING" id="111015.AXF14_07395"/>
<evidence type="ECO:0000256" key="2">
    <source>
        <dbReference type="ARBA" id="ARBA00023315"/>
    </source>
</evidence>
<keyword evidence="1 5" id="KW-0808">Transferase</keyword>
<dbReference type="Proteomes" id="UP000065220">
    <property type="component" value="Chromosome"/>
</dbReference>
<name>A0A120KMJ1_ACTRD</name>
<proteinExistence type="predicted"/>
<dbReference type="CDD" id="cd04301">
    <property type="entry name" value="NAT_SF"/>
    <property type="match status" value="1"/>
</dbReference>
<dbReference type="EMBL" id="CP014228">
    <property type="protein sequence ID" value="AMD87439.1"/>
    <property type="molecule type" value="Genomic_DNA"/>
</dbReference>
<evidence type="ECO:0000256" key="1">
    <source>
        <dbReference type="ARBA" id="ARBA00022679"/>
    </source>
</evidence>
<dbReference type="Gene3D" id="3.40.630.30">
    <property type="match status" value="1"/>
</dbReference>
<gene>
    <name evidence="5" type="ORF">AXF14_07395</name>
</gene>
<dbReference type="AlphaFoldDB" id="A0A120KMJ1"/>
<reference evidence="6" key="1">
    <citation type="submission" date="2016-02" db="EMBL/GenBank/DDBJ databases">
        <authorList>
            <person name="Holder M.E."/>
            <person name="Ajami N.J."/>
            <person name="Petrosino J.F."/>
        </authorList>
    </citation>
    <scope>NUCLEOTIDE SEQUENCE [LARGE SCALE GENOMIC DNA]</scope>
    <source>
        <strain evidence="6">CCUG 36733</strain>
    </source>
</reference>
<protein>
    <submittedName>
        <fullName evidence="5">Alanine acetyltransferase</fullName>
    </submittedName>
</protein>
<organism evidence="5 6">
    <name type="scientific">Actinomyces radicidentis</name>
    <dbReference type="NCBI Taxonomy" id="111015"/>
    <lineage>
        <taxon>Bacteria</taxon>
        <taxon>Bacillati</taxon>
        <taxon>Actinomycetota</taxon>
        <taxon>Actinomycetes</taxon>
        <taxon>Actinomycetales</taxon>
        <taxon>Actinomycetaceae</taxon>
        <taxon>Actinomyces</taxon>
    </lineage>
</organism>
<evidence type="ECO:0000259" key="4">
    <source>
        <dbReference type="PROSITE" id="PS51186"/>
    </source>
</evidence>
<evidence type="ECO:0000313" key="5">
    <source>
        <dbReference type="EMBL" id="AMD87439.1"/>
    </source>
</evidence>
<dbReference type="PANTHER" id="PTHR43420:SF44">
    <property type="entry name" value="ACETYLTRANSFERASE YPEA"/>
    <property type="match status" value="1"/>
</dbReference>
<dbReference type="InterPro" id="IPR050680">
    <property type="entry name" value="YpeA/RimI_acetyltransf"/>
</dbReference>
<accession>A0A120KMJ1</accession>